<reference evidence="2 3" key="1">
    <citation type="submission" date="2018-08" db="EMBL/GenBank/DDBJ databases">
        <title>A genome reference for cultivated species of the human gut microbiota.</title>
        <authorList>
            <person name="Zou Y."/>
            <person name="Xue W."/>
            <person name="Luo G."/>
        </authorList>
    </citation>
    <scope>NUCLEOTIDE SEQUENCE [LARGE SCALE GENOMIC DNA]</scope>
    <source>
        <strain evidence="2 3">AM33-3BH</strain>
    </source>
</reference>
<protein>
    <submittedName>
        <fullName evidence="2">Alpha/beta hydrolase</fullName>
    </submittedName>
</protein>
<evidence type="ECO:0000313" key="3">
    <source>
        <dbReference type="Proteomes" id="UP000285773"/>
    </source>
</evidence>
<dbReference type="Pfam" id="PF00561">
    <property type="entry name" value="Abhydrolase_1"/>
    <property type="match status" value="1"/>
</dbReference>
<feature type="domain" description="AB hydrolase-1" evidence="1">
    <location>
        <begin position="38"/>
        <end position="111"/>
    </location>
</feature>
<keyword evidence="2" id="KW-0378">Hydrolase</keyword>
<evidence type="ECO:0000259" key="1">
    <source>
        <dbReference type="Pfam" id="PF00561"/>
    </source>
</evidence>
<dbReference type="Gene3D" id="3.40.50.1820">
    <property type="entry name" value="alpha/beta hydrolase"/>
    <property type="match status" value="1"/>
</dbReference>
<evidence type="ECO:0000313" key="2">
    <source>
        <dbReference type="EMBL" id="RHC95749.1"/>
    </source>
</evidence>
<dbReference type="EMBL" id="QSIO01000001">
    <property type="protein sequence ID" value="RHC95749.1"/>
    <property type="molecule type" value="Genomic_DNA"/>
</dbReference>
<dbReference type="Proteomes" id="UP000285773">
    <property type="component" value="Unassembled WGS sequence"/>
</dbReference>
<dbReference type="InterPro" id="IPR000073">
    <property type="entry name" value="AB_hydrolase_1"/>
</dbReference>
<dbReference type="AlphaFoldDB" id="A0A414CL28"/>
<dbReference type="RefSeq" id="WP_118095144.1">
    <property type="nucleotide sequence ID" value="NZ_QSIO01000001.1"/>
</dbReference>
<sequence>MQFYFIGGLGGNSYHLAPLIEELGFPVTFLDPYREMIRTENDLRAWFQDQIGQAKEIGLLGHSLGGDLARYLASEFPQIQALILLDGGYLDMEKILPLEEELEGTASFMKQQVFATLEEAVLAELSDEADPTPIARKAVEVSYRWNPASERYELNLDLEKVMALLRLRRQIKAYQIPLADLPVLFIGPRYQEEPEWRKEALNQLDPQIKQVLLDGLGHELYTEAPEIVAREVNNWLQNVHK</sequence>
<organism evidence="2 3">
    <name type="scientific">Streptococcus parasanguinis</name>
    <dbReference type="NCBI Taxonomy" id="1318"/>
    <lineage>
        <taxon>Bacteria</taxon>
        <taxon>Bacillati</taxon>
        <taxon>Bacillota</taxon>
        <taxon>Bacilli</taxon>
        <taxon>Lactobacillales</taxon>
        <taxon>Streptococcaceae</taxon>
        <taxon>Streptococcus</taxon>
    </lineage>
</organism>
<dbReference type="InterPro" id="IPR050266">
    <property type="entry name" value="AB_hydrolase_sf"/>
</dbReference>
<gene>
    <name evidence="2" type="ORF">DW820_01060</name>
</gene>
<dbReference type="InterPro" id="IPR029058">
    <property type="entry name" value="AB_hydrolase_fold"/>
</dbReference>
<dbReference type="GO" id="GO:0016787">
    <property type="term" value="F:hydrolase activity"/>
    <property type="evidence" value="ECO:0007669"/>
    <property type="project" value="UniProtKB-KW"/>
</dbReference>
<dbReference type="SUPFAM" id="SSF53474">
    <property type="entry name" value="alpha/beta-Hydrolases"/>
    <property type="match status" value="1"/>
</dbReference>
<accession>A0A414CL28</accession>
<dbReference type="PANTHER" id="PTHR43798">
    <property type="entry name" value="MONOACYLGLYCEROL LIPASE"/>
    <property type="match status" value="1"/>
</dbReference>
<proteinExistence type="predicted"/>
<comment type="caution">
    <text evidence="2">The sequence shown here is derived from an EMBL/GenBank/DDBJ whole genome shotgun (WGS) entry which is preliminary data.</text>
</comment>
<name>A0A414CL28_STRPA</name>